<dbReference type="EMBL" id="LAZR01045930">
    <property type="protein sequence ID" value="KKK97706.1"/>
    <property type="molecule type" value="Genomic_DNA"/>
</dbReference>
<dbReference type="AlphaFoldDB" id="A0A0F9CM22"/>
<evidence type="ECO:0000313" key="1">
    <source>
        <dbReference type="EMBL" id="KKK97706.1"/>
    </source>
</evidence>
<protein>
    <submittedName>
        <fullName evidence="1">Uncharacterized protein</fullName>
    </submittedName>
</protein>
<proteinExistence type="predicted"/>
<comment type="caution">
    <text evidence="1">The sequence shown here is derived from an EMBL/GenBank/DDBJ whole genome shotgun (WGS) entry which is preliminary data.</text>
</comment>
<sequence length="99" mass="11522">MSGEIGRLAPYGVFVTFLLEGTDEVLWKAPMGILPRPDRDRVGHRNDTGTVVKWYKVERIDWEFELEELMFHGEPPDPPQPFPRELSQFGVYIYISEII</sequence>
<gene>
    <name evidence="1" type="ORF">LCGC14_2650060</name>
</gene>
<accession>A0A0F9CM22</accession>
<organism evidence="1">
    <name type="scientific">marine sediment metagenome</name>
    <dbReference type="NCBI Taxonomy" id="412755"/>
    <lineage>
        <taxon>unclassified sequences</taxon>
        <taxon>metagenomes</taxon>
        <taxon>ecological metagenomes</taxon>
    </lineage>
</organism>
<reference evidence="1" key="1">
    <citation type="journal article" date="2015" name="Nature">
        <title>Complex archaea that bridge the gap between prokaryotes and eukaryotes.</title>
        <authorList>
            <person name="Spang A."/>
            <person name="Saw J.H."/>
            <person name="Jorgensen S.L."/>
            <person name="Zaremba-Niedzwiedzka K."/>
            <person name="Martijn J."/>
            <person name="Lind A.E."/>
            <person name="van Eijk R."/>
            <person name="Schleper C."/>
            <person name="Guy L."/>
            <person name="Ettema T.J."/>
        </authorList>
    </citation>
    <scope>NUCLEOTIDE SEQUENCE</scope>
</reference>
<name>A0A0F9CM22_9ZZZZ</name>